<feature type="transmembrane region" description="Helical" evidence="6">
    <location>
        <begin position="7"/>
        <end position="25"/>
    </location>
</feature>
<sequence length="319" mass="36194">MKRLRKAFQIILPLFLGVFLCWFAYQKFTSDQLVEIGRYFAKADYFYVGLSVVLAILSHLSRAYRWGFMLETLGYKTRYFNNVMAVFGAYLLNTAIPRSGEVSRAVVINKYEDVPFEKAFGTIVSERVIDSLVLLVIVAIAFFMQFDVLKTFLLGIIPFEKLLIAGSVVLVFFLLFLTVVFKTNMPISGKIRYFLKGVKEGIFTVIHMKKKWAYLFHTLFIWVMYLLMFYVAIFALDETAHISVGTALTAFIVGGFTIAFTNGGFGSYPFFIAEVLLLFGVTLTVGTAFGWIVWISQFFMTLVLGGASFILLPVLNRAK</sequence>
<dbReference type="PATRIC" id="fig|946077.3.peg.366"/>
<feature type="transmembrane region" description="Helical" evidence="6">
    <location>
        <begin position="298"/>
        <end position="315"/>
    </location>
</feature>
<feature type="transmembrane region" description="Helical" evidence="6">
    <location>
        <begin position="242"/>
        <end position="261"/>
    </location>
</feature>
<dbReference type="PANTHER" id="PTHR39087:SF2">
    <property type="entry name" value="UPF0104 MEMBRANE PROTEIN MJ1595"/>
    <property type="match status" value="1"/>
</dbReference>
<evidence type="ECO:0000256" key="1">
    <source>
        <dbReference type="ARBA" id="ARBA00004651"/>
    </source>
</evidence>
<dbReference type="STRING" id="946077.W5A_01785"/>
<reference evidence="7 8" key="1">
    <citation type="journal article" date="2012" name="J. Bacteriol.">
        <title>Genome Sequence of the Halotolerant Bacterium Imtechella halotolerans K1T.</title>
        <authorList>
            <person name="Kumar S."/>
            <person name="Vikram S."/>
            <person name="Subramanian S."/>
            <person name="Raghava G.P."/>
            <person name="Pinnaka A.K."/>
        </authorList>
    </citation>
    <scope>NUCLEOTIDE SEQUENCE [LARGE SCALE GENOMIC DNA]</scope>
    <source>
        <strain evidence="7 8">K1</strain>
    </source>
</reference>
<evidence type="ECO:0000313" key="7">
    <source>
        <dbReference type="EMBL" id="EID76714.1"/>
    </source>
</evidence>
<keyword evidence="3 6" id="KW-0812">Transmembrane</keyword>
<evidence type="ECO:0000313" key="8">
    <source>
        <dbReference type="Proteomes" id="UP000005938"/>
    </source>
</evidence>
<evidence type="ECO:0000256" key="6">
    <source>
        <dbReference type="SAM" id="Phobius"/>
    </source>
</evidence>
<dbReference type="InterPro" id="IPR022791">
    <property type="entry name" value="L-PG_synthase/AglD"/>
</dbReference>
<protein>
    <submittedName>
        <fullName evidence="7">Uncharacterized protein</fullName>
    </submittedName>
</protein>
<organism evidence="7 8">
    <name type="scientific">Imtechella halotolerans K1</name>
    <dbReference type="NCBI Taxonomy" id="946077"/>
    <lineage>
        <taxon>Bacteria</taxon>
        <taxon>Pseudomonadati</taxon>
        <taxon>Bacteroidota</taxon>
        <taxon>Flavobacteriia</taxon>
        <taxon>Flavobacteriales</taxon>
        <taxon>Flavobacteriaceae</taxon>
        <taxon>Imtechella</taxon>
    </lineage>
</organism>
<accession>I0WJZ8</accession>
<feature type="transmembrane region" description="Helical" evidence="6">
    <location>
        <begin position="132"/>
        <end position="156"/>
    </location>
</feature>
<evidence type="ECO:0000256" key="5">
    <source>
        <dbReference type="ARBA" id="ARBA00023136"/>
    </source>
</evidence>
<name>I0WJZ8_9FLAO</name>
<comment type="caution">
    <text evidence="7">The sequence shown here is derived from an EMBL/GenBank/DDBJ whole genome shotgun (WGS) entry which is preliminary data.</text>
</comment>
<dbReference type="Proteomes" id="UP000005938">
    <property type="component" value="Unassembled WGS sequence"/>
</dbReference>
<dbReference type="PANTHER" id="PTHR39087">
    <property type="entry name" value="UPF0104 MEMBRANE PROTEIN MJ1595"/>
    <property type="match status" value="1"/>
</dbReference>
<evidence type="ECO:0000256" key="3">
    <source>
        <dbReference type="ARBA" id="ARBA00022692"/>
    </source>
</evidence>
<dbReference type="NCBIfam" id="TIGR00374">
    <property type="entry name" value="flippase-like domain"/>
    <property type="match status" value="1"/>
</dbReference>
<dbReference type="OrthoDB" id="9812094at2"/>
<dbReference type="AlphaFoldDB" id="I0WJZ8"/>
<proteinExistence type="predicted"/>
<dbReference type="GO" id="GO:0005886">
    <property type="term" value="C:plasma membrane"/>
    <property type="evidence" value="ECO:0007669"/>
    <property type="project" value="UniProtKB-SubCell"/>
</dbReference>
<comment type="subcellular location">
    <subcellularLocation>
        <location evidence="1">Cell membrane</location>
        <topology evidence="1">Multi-pass membrane protein</topology>
    </subcellularLocation>
</comment>
<keyword evidence="8" id="KW-1185">Reference proteome</keyword>
<dbReference type="RefSeq" id="WP_008236777.1">
    <property type="nucleotide sequence ID" value="NZ_AJJU01000002.1"/>
</dbReference>
<keyword evidence="4 6" id="KW-1133">Transmembrane helix</keyword>
<evidence type="ECO:0000256" key="4">
    <source>
        <dbReference type="ARBA" id="ARBA00022989"/>
    </source>
</evidence>
<dbReference type="EMBL" id="AJJU01000002">
    <property type="protein sequence ID" value="EID76714.1"/>
    <property type="molecule type" value="Genomic_DNA"/>
</dbReference>
<feature type="transmembrane region" description="Helical" evidence="6">
    <location>
        <begin position="45"/>
        <end position="64"/>
    </location>
</feature>
<keyword evidence="2" id="KW-1003">Cell membrane</keyword>
<feature type="transmembrane region" description="Helical" evidence="6">
    <location>
        <begin position="162"/>
        <end position="181"/>
    </location>
</feature>
<dbReference type="Pfam" id="PF03706">
    <property type="entry name" value="LPG_synthase_TM"/>
    <property type="match status" value="1"/>
</dbReference>
<feature type="transmembrane region" description="Helical" evidence="6">
    <location>
        <begin position="268"/>
        <end position="292"/>
    </location>
</feature>
<keyword evidence="5 6" id="KW-0472">Membrane</keyword>
<dbReference type="eggNOG" id="COG0392">
    <property type="taxonomic scope" value="Bacteria"/>
</dbReference>
<evidence type="ECO:0000256" key="2">
    <source>
        <dbReference type="ARBA" id="ARBA00022475"/>
    </source>
</evidence>
<feature type="transmembrane region" description="Helical" evidence="6">
    <location>
        <begin position="212"/>
        <end position="236"/>
    </location>
</feature>
<gene>
    <name evidence="7" type="ORF">W5A_01785</name>
</gene>